<comment type="caution">
    <text evidence="1">The sequence shown here is derived from an EMBL/GenBank/DDBJ whole genome shotgun (WGS) entry which is preliminary data.</text>
</comment>
<keyword evidence="2" id="KW-1185">Reference proteome</keyword>
<dbReference type="Proteomes" id="UP000316079">
    <property type="component" value="Unassembled WGS sequence"/>
</dbReference>
<proteinExistence type="predicted"/>
<gene>
    <name evidence="1" type="ORF">DNTS_009486</name>
</gene>
<sequence>MRGHGVPFHLCADDVQPFLPSEARGPTLENWPSGDKPKNDLEMHALKRVRFQESGGHVFESLRFYHILISLTMAEKLGVRVIAGEPWSHTPCAPNGARPIATTIRSFLQTNRRALWDEEQYFPLNRYSCHMNAWLQNNSALGVWPLTADMISPPFPSTISNSTSEPRCDTCTRLISFHVLLSPADCAPMENSLGGRLVPAAANALEIETTSCLCVRCNHTWKRQLPAHFNEGLPVFSCCENPPWSVCTLIKAWARQKKYAFLSLNLLSEPWRAPVQQLSTAFNQGSRTCVSFCLTLYLSISTSVCLYLSLHQSRLASPCLSICLSLWLCKYVVAAAAAAAVFQQQIIQLLLTMSPMERRDAPAAQL</sequence>
<dbReference type="AlphaFoldDB" id="A0A553Q988"/>
<reference evidence="1 2" key="1">
    <citation type="journal article" date="2019" name="Sci. Data">
        <title>Hybrid genome assembly and annotation of Danionella translucida.</title>
        <authorList>
            <person name="Kadobianskyi M."/>
            <person name="Schulze L."/>
            <person name="Schuelke M."/>
            <person name="Judkewitz B."/>
        </authorList>
    </citation>
    <scope>NUCLEOTIDE SEQUENCE [LARGE SCALE GENOMIC DNA]</scope>
    <source>
        <strain evidence="1 2">Bolton</strain>
    </source>
</reference>
<evidence type="ECO:0000313" key="2">
    <source>
        <dbReference type="Proteomes" id="UP000316079"/>
    </source>
</evidence>
<dbReference type="EMBL" id="SRMA01026209">
    <property type="protein sequence ID" value="TRY86494.1"/>
    <property type="molecule type" value="Genomic_DNA"/>
</dbReference>
<evidence type="ECO:0000313" key="1">
    <source>
        <dbReference type="EMBL" id="TRY86494.1"/>
    </source>
</evidence>
<name>A0A553Q988_9TELE</name>
<protein>
    <submittedName>
        <fullName evidence="1">Uncharacterized protein</fullName>
    </submittedName>
</protein>
<organism evidence="1 2">
    <name type="scientific">Danionella cerebrum</name>
    <dbReference type="NCBI Taxonomy" id="2873325"/>
    <lineage>
        <taxon>Eukaryota</taxon>
        <taxon>Metazoa</taxon>
        <taxon>Chordata</taxon>
        <taxon>Craniata</taxon>
        <taxon>Vertebrata</taxon>
        <taxon>Euteleostomi</taxon>
        <taxon>Actinopterygii</taxon>
        <taxon>Neopterygii</taxon>
        <taxon>Teleostei</taxon>
        <taxon>Ostariophysi</taxon>
        <taxon>Cypriniformes</taxon>
        <taxon>Danionidae</taxon>
        <taxon>Danioninae</taxon>
        <taxon>Danionella</taxon>
    </lineage>
</organism>
<accession>A0A553Q988</accession>